<evidence type="ECO:0000256" key="1">
    <source>
        <dbReference type="SAM" id="Coils"/>
    </source>
</evidence>
<dbReference type="EMBL" id="LN853715">
    <property type="protein sequence ID" value="CRY96545.1"/>
    <property type="molecule type" value="Genomic_DNA"/>
</dbReference>
<feature type="coiled-coil region" evidence="1">
    <location>
        <begin position="252"/>
        <end position="279"/>
    </location>
</feature>
<evidence type="ECO:0000313" key="4">
    <source>
        <dbReference type="EMBL" id="CRY96545.1"/>
    </source>
</evidence>
<dbReference type="PANTHER" id="PTHR33055:SF15">
    <property type="entry name" value="TRANSPOSASE-RELATED"/>
    <property type="match status" value="1"/>
</dbReference>
<dbReference type="AlphaFoldDB" id="A0A0H5Q519"/>
<reference evidence="4" key="2">
    <citation type="submission" date="2015-07" db="EMBL/GenBank/DDBJ databases">
        <title>Plasmids, circular viruses and viroids from rat gut.</title>
        <authorList>
            <person name="Jorgensen T.J."/>
            <person name="Hansen M.A."/>
            <person name="Xu Z."/>
            <person name="Tabak M.A."/>
            <person name="Sorensen S.J."/>
            <person name="Hansen L.H."/>
        </authorList>
    </citation>
    <scope>NUCLEOTIDE SEQUENCE</scope>
    <source>
        <strain evidence="4">RGFK1135</strain>
    </source>
</reference>
<evidence type="ECO:0000259" key="2">
    <source>
        <dbReference type="Pfam" id="PF01548"/>
    </source>
</evidence>
<evidence type="ECO:0000259" key="3">
    <source>
        <dbReference type="Pfam" id="PF02371"/>
    </source>
</evidence>
<keyword evidence="1" id="KW-0175">Coiled coil</keyword>
<feature type="domain" description="Transposase IS116/IS110/IS902 C-terminal" evidence="3">
    <location>
        <begin position="283"/>
        <end position="366"/>
    </location>
</feature>
<dbReference type="PANTHER" id="PTHR33055">
    <property type="entry name" value="TRANSPOSASE FOR INSERTION SEQUENCE ELEMENT IS1111A"/>
    <property type="match status" value="1"/>
</dbReference>
<dbReference type="InterPro" id="IPR002525">
    <property type="entry name" value="Transp_IS110-like_N"/>
</dbReference>
<sequence length="406" mass="46212">MVLKQYQIISNEVLSMILVGIDVAKDKHDCFIMNSDGEILAKAFTFSNTIEGFNFLYEKICSVSSHQDKIKVGLEATGHYSYNLLGFLLDKGLPTFVINPLHTNLYRKSLSLRKTKTDKVDSRTIAMMLLSDVDLKPYSETSYHNEQLKSLSRYRFTKVKERAKLKTSVSRLVQILFPELGQLVSTLHMASVYRLLEEYPGASYIASAHLSRLTNIIFESSKGKYNRDTAITFREVARKSIGSVMPAKSLELKHTIKLIRELSNEIDEIDAEIKIMMEEIASPITTIPGIGYNMGAMIISEIGDFSRFSSPDKVLAYAGVSPSTYQSGRIDNCYSHMEKRGSRYLRYALFIAAQKVCHWDNTFSEYLSKKRSEGKHYYVAISHAVKKLVRVIFHLERTRQPYLKAA</sequence>
<dbReference type="Pfam" id="PF01548">
    <property type="entry name" value="DEDD_Tnp_IS110"/>
    <property type="match status" value="1"/>
</dbReference>
<dbReference type="NCBIfam" id="NF033542">
    <property type="entry name" value="transpos_IS110"/>
    <property type="match status" value="1"/>
</dbReference>
<protein>
    <submittedName>
        <fullName evidence="4">Uncharacterized protein</fullName>
    </submittedName>
</protein>
<dbReference type="Pfam" id="PF02371">
    <property type="entry name" value="Transposase_20"/>
    <property type="match status" value="1"/>
</dbReference>
<proteinExistence type="predicted"/>
<dbReference type="InterPro" id="IPR047650">
    <property type="entry name" value="Transpos_IS110"/>
</dbReference>
<dbReference type="GO" id="GO:0006313">
    <property type="term" value="P:DNA transposition"/>
    <property type="evidence" value="ECO:0007669"/>
    <property type="project" value="InterPro"/>
</dbReference>
<dbReference type="GO" id="GO:0003677">
    <property type="term" value="F:DNA binding"/>
    <property type="evidence" value="ECO:0007669"/>
    <property type="project" value="InterPro"/>
</dbReference>
<organism evidence="4">
    <name type="scientific">uncultured prokaryote</name>
    <dbReference type="NCBI Taxonomy" id="198431"/>
    <lineage>
        <taxon>unclassified sequences</taxon>
        <taxon>environmental samples</taxon>
    </lineage>
</organism>
<name>A0A0H5Q519_9ZZZZ</name>
<feature type="domain" description="Transposase IS110-like N-terminal" evidence="2">
    <location>
        <begin position="19"/>
        <end position="178"/>
    </location>
</feature>
<accession>A0A0H5Q519</accession>
<reference evidence="4" key="1">
    <citation type="submission" date="2015-06" db="EMBL/GenBank/DDBJ databases">
        <authorList>
            <person name="Joergensen T."/>
        </authorList>
    </citation>
    <scope>NUCLEOTIDE SEQUENCE</scope>
    <source>
        <strain evidence="4">RGFK1135</strain>
    </source>
</reference>
<dbReference type="InterPro" id="IPR003346">
    <property type="entry name" value="Transposase_20"/>
</dbReference>
<dbReference type="GO" id="GO:0004803">
    <property type="term" value="F:transposase activity"/>
    <property type="evidence" value="ECO:0007669"/>
    <property type="project" value="InterPro"/>
</dbReference>